<protein>
    <submittedName>
        <fullName evidence="1">Uncharacterized protein</fullName>
    </submittedName>
</protein>
<dbReference type="EMBL" id="JAIWYP010000006">
    <property type="protein sequence ID" value="KAH3804837.1"/>
    <property type="molecule type" value="Genomic_DNA"/>
</dbReference>
<name>A0A9D4FUM8_DREPO</name>
<dbReference type="AlphaFoldDB" id="A0A9D4FUM8"/>
<reference evidence="1" key="2">
    <citation type="submission" date="2020-11" db="EMBL/GenBank/DDBJ databases">
        <authorList>
            <person name="McCartney M.A."/>
            <person name="Auch B."/>
            <person name="Kono T."/>
            <person name="Mallez S."/>
            <person name="Becker A."/>
            <person name="Gohl D.M."/>
            <person name="Silverstein K.A.T."/>
            <person name="Koren S."/>
            <person name="Bechman K.B."/>
            <person name="Herman A."/>
            <person name="Abrahante J.E."/>
            <person name="Garbe J."/>
        </authorList>
    </citation>
    <scope>NUCLEOTIDE SEQUENCE</scope>
    <source>
        <strain evidence="1">Duluth1</strain>
        <tissue evidence="1">Whole animal</tissue>
    </source>
</reference>
<sequence length="89" mass="10090">MKTEKCAESSNGVCVCGWTHRDGNKIFSYGICGGLKVNGFTWVSDTEEDVMYRNQDGWVILCSLCCIQSSLVRYRIYSNLKTYTFGTFC</sequence>
<evidence type="ECO:0000313" key="2">
    <source>
        <dbReference type="Proteomes" id="UP000828390"/>
    </source>
</evidence>
<dbReference type="Proteomes" id="UP000828390">
    <property type="component" value="Unassembled WGS sequence"/>
</dbReference>
<evidence type="ECO:0000313" key="1">
    <source>
        <dbReference type="EMBL" id="KAH3804837.1"/>
    </source>
</evidence>
<proteinExistence type="predicted"/>
<reference evidence="1" key="1">
    <citation type="journal article" date="2019" name="bioRxiv">
        <title>The Genome of the Zebra Mussel, Dreissena polymorpha: A Resource for Invasive Species Research.</title>
        <authorList>
            <person name="McCartney M.A."/>
            <person name="Auch B."/>
            <person name="Kono T."/>
            <person name="Mallez S."/>
            <person name="Zhang Y."/>
            <person name="Obille A."/>
            <person name="Becker A."/>
            <person name="Abrahante J.E."/>
            <person name="Garbe J."/>
            <person name="Badalamenti J.P."/>
            <person name="Herman A."/>
            <person name="Mangelson H."/>
            <person name="Liachko I."/>
            <person name="Sullivan S."/>
            <person name="Sone E.D."/>
            <person name="Koren S."/>
            <person name="Silverstein K.A.T."/>
            <person name="Beckman K.B."/>
            <person name="Gohl D.M."/>
        </authorList>
    </citation>
    <scope>NUCLEOTIDE SEQUENCE</scope>
    <source>
        <strain evidence="1">Duluth1</strain>
        <tissue evidence="1">Whole animal</tissue>
    </source>
</reference>
<keyword evidence="2" id="KW-1185">Reference proteome</keyword>
<accession>A0A9D4FUM8</accession>
<organism evidence="1 2">
    <name type="scientific">Dreissena polymorpha</name>
    <name type="common">Zebra mussel</name>
    <name type="synonym">Mytilus polymorpha</name>
    <dbReference type="NCBI Taxonomy" id="45954"/>
    <lineage>
        <taxon>Eukaryota</taxon>
        <taxon>Metazoa</taxon>
        <taxon>Spiralia</taxon>
        <taxon>Lophotrochozoa</taxon>
        <taxon>Mollusca</taxon>
        <taxon>Bivalvia</taxon>
        <taxon>Autobranchia</taxon>
        <taxon>Heteroconchia</taxon>
        <taxon>Euheterodonta</taxon>
        <taxon>Imparidentia</taxon>
        <taxon>Neoheterodontei</taxon>
        <taxon>Myida</taxon>
        <taxon>Dreissenoidea</taxon>
        <taxon>Dreissenidae</taxon>
        <taxon>Dreissena</taxon>
    </lineage>
</organism>
<gene>
    <name evidence="1" type="ORF">DPMN_133129</name>
</gene>
<comment type="caution">
    <text evidence="1">The sequence shown here is derived from an EMBL/GenBank/DDBJ whole genome shotgun (WGS) entry which is preliminary data.</text>
</comment>